<keyword evidence="3" id="KW-1185">Reference proteome</keyword>
<organism evidence="2 3">
    <name type="scientific">Rhipicephalus microplus</name>
    <name type="common">Cattle tick</name>
    <name type="synonym">Boophilus microplus</name>
    <dbReference type="NCBI Taxonomy" id="6941"/>
    <lineage>
        <taxon>Eukaryota</taxon>
        <taxon>Metazoa</taxon>
        <taxon>Ecdysozoa</taxon>
        <taxon>Arthropoda</taxon>
        <taxon>Chelicerata</taxon>
        <taxon>Arachnida</taxon>
        <taxon>Acari</taxon>
        <taxon>Parasitiformes</taxon>
        <taxon>Ixodida</taxon>
        <taxon>Ixodoidea</taxon>
        <taxon>Ixodidae</taxon>
        <taxon>Rhipicephalinae</taxon>
        <taxon>Rhipicephalus</taxon>
        <taxon>Boophilus</taxon>
    </lineage>
</organism>
<accession>A0A9J6EYA7</accession>
<evidence type="ECO:0000313" key="2">
    <source>
        <dbReference type="EMBL" id="KAH8039494.1"/>
    </source>
</evidence>
<name>A0A9J6EYA7_RHIMP</name>
<dbReference type="AlphaFoldDB" id="A0A9J6EYA7"/>
<reference evidence="2" key="2">
    <citation type="submission" date="2021-09" db="EMBL/GenBank/DDBJ databases">
        <authorList>
            <person name="Jia N."/>
            <person name="Wang J."/>
            <person name="Shi W."/>
            <person name="Du L."/>
            <person name="Sun Y."/>
            <person name="Zhan W."/>
            <person name="Jiang J."/>
            <person name="Wang Q."/>
            <person name="Zhang B."/>
            <person name="Ji P."/>
            <person name="Sakyi L.B."/>
            <person name="Cui X."/>
            <person name="Yuan T."/>
            <person name="Jiang B."/>
            <person name="Yang W."/>
            <person name="Lam T.T.-Y."/>
            <person name="Chang Q."/>
            <person name="Ding S."/>
            <person name="Wang X."/>
            <person name="Zhu J."/>
            <person name="Ruan X."/>
            <person name="Zhao L."/>
            <person name="Wei J."/>
            <person name="Que T."/>
            <person name="Du C."/>
            <person name="Cheng J."/>
            <person name="Dai P."/>
            <person name="Han X."/>
            <person name="Huang E."/>
            <person name="Gao Y."/>
            <person name="Liu J."/>
            <person name="Shao H."/>
            <person name="Ye R."/>
            <person name="Li L."/>
            <person name="Wei W."/>
            <person name="Wang X."/>
            <person name="Wang C."/>
            <person name="Huo Q."/>
            <person name="Li W."/>
            <person name="Guo W."/>
            <person name="Chen H."/>
            <person name="Chen S."/>
            <person name="Zhou L."/>
            <person name="Zhou L."/>
            <person name="Ni X."/>
            <person name="Tian J."/>
            <person name="Zhou Y."/>
            <person name="Sheng Y."/>
            <person name="Liu T."/>
            <person name="Pan Y."/>
            <person name="Xia L."/>
            <person name="Li J."/>
            <person name="Zhao F."/>
            <person name="Cao W."/>
        </authorList>
    </citation>
    <scope>NUCLEOTIDE SEQUENCE</scope>
    <source>
        <strain evidence="2">Rmic-2018</strain>
        <tissue evidence="2">Larvae</tissue>
    </source>
</reference>
<dbReference type="EMBL" id="JABSTU010000001">
    <property type="protein sequence ID" value="KAH8039494.1"/>
    <property type="molecule type" value="Genomic_DNA"/>
</dbReference>
<reference evidence="2" key="1">
    <citation type="journal article" date="2020" name="Cell">
        <title>Large-Scale Comparative Analyses of Tick Genomes Elucidate Their Genetic Diversity and Vector Capacities.</title>
        <authorList>
            <consortium name="Tick Genome and Microbiome Consortium (TIGMIC)"/>
            <person name="Jia N."/>
            <person name="Wang J."/>
            <person name="Shi W."/>
            <person name="Du L."/>
            <person name="Sun Y."/>
            <person name="Zhan W."/>
            <person name="Jiang J.F."/>
            <person name="Wang Q."/>
            <person name="Zhang B."/>
            <person name="Ji P."/>
            <person name="Bell-Sakyi L."/>
            <person name="Cui X.M."/>
            <person name="Yuan T.T."/>
            <person name="Jiang B.G."/>
            <person name="Yang W.F."/>
            <person name="Lam T.T."/>
            <person name="Chang Q.C."/>
            <person name="Ding S.J."/>
            <person name="Wang X.J."/>
            <person name="Zhu J.G."/>
            <person name="Ruan X.D."/>
            <person name="Zhao L."/>
            <person name="Wei J.T."/>
            <person name="Ye R.Z."/>
            <person name="Que T.C."/>
            <person name="Du C.H."/>
            <person name="Zhou Y.H."/>
            <person name="Cheng J.X."/>
            <person name="Dai P.F."/>
            <person name="Guo W.B."/>
            <person name="Han X.H."/>
            <person name="Huang E.J."/>
            <person name="Li L.F."/>
            <person name="Wei W."/>
            <person name="Gao Y.C."/>
            <person name="Liu J.Z."/>
            <person name="Shao H.Z."/>
            <person name="Wang X."/>
            <person name="Wang C.C."/>
            <person name="Yang T.C."/>
            <person name="Huo Q.B."/>
            <person name="Li W."/>
            <person name="Chen H.Y."/>
            <person name="Chen S.E."/>
            <person name="Zhou L.G."/>
            <person name="Ni X.B."/>
            <person name="Tian J.H."/>
            <person name="Sheng Y."/>
            <person name="Liu T."/>
            <person name="Pan Y.S."/>
            <person name="Xia L.Y."/>
            <person name="Li J."/>
            <person name="Zhao F."/>
            <person name="Cao W.C."/>
        </authorList>
    </citation>
    <scope>NUCLEOTIDE SEQUENCE</scope>
    <source>
        <strain evidence="2">Rmic-2018</strain>
    </source>
</reference>
<evidence type="ECO:0000313" key="3">
    <source>
        <dbReference type="Proteomes" id="UP000821866"/>
    </source>
</evidence>
<sequence>MTETAGASEMHPKEDGMSSSALEPPVPCTQESLAQATEAPVSSHIPPPAPHQPVLSEFDVQDTPNHFQQSSAGVILPIPDCLQALVLQGEADRQALMQDFETRFVTHSLSLEATLTQRAPTMDVVTNLGVRLSVIEEQSGLQQRTKSKRANQKPVVFFSVPVHEAVDAHIVFVLVVAAFASP</sequence>
<gene>
    <name evidence="2" type="ORF">HPB51_007396</name>
</gene>
<protein>
    <submittedName>
        <fullName evidence="2">Uncharacterized protein</fullName>
    </submittedName>
</protein>
<comment type="caution">
    <text evidence="2">The sequence shown here is derived from an EMBL/GenBank/DDBJ whole genome shotgun (WGS) entry which is preliminary data.</text>
</comment>
<evidence type="ECO:0000256" key="1">
    <source>
        <dbReference type="SAM" id="MobiDB-lite"/>
    </source>
</evidence>
<dbReference type="Proteomes" id="UP000821866">
    <property type="component" value="Chromosome 1"/>
</dbReference>
<feature type="region of interest" description="Disordered" evidence="1">
    <location>
        <begin position="1"/>
        <end position="56"/>
    </location>
</feature>
<proteinExistence type="predicted"/>